<sequence>MALEAEVMDYETLFAFLLCFIIIKISSIKHGGFSVPHLLLNGLKVVIPSLESLNNLNETKSSTGQRQKKKNKGVPVVRKHKTVNDRVEALKFEVENVESGMFMRYSCWEEYNNLVLFSICCAVGFVVIEGWRLVEHQLAIDPSKIGDCNLNAQMQVKTAQAENSSHLYFGYFMSFMIMEAGRMPHIYMYEAILNWLLGILFAFFFFMYMHTPALERYIGLPLSEVADDVATRFALWIRLVDNTSTRAEYVAENGGVYIKAAMSIYVAFVVAGFGHSLSQLSRVTTYILNSKKGGTTPDKALAMMVIMVPVLITLTYFFNAELSKMTIFKVPPSVIRSCLALFWAFLYISMVPRHLQFYMQQGFKDSVKDLKNHTVNANKVRMHFQKRVTLVIYSACQYCSFPIFIVLYLLFTGHKSGLGKFGHARPFNFGTWNSGSEFSPVVSRSTLYDAFQAANKNSDPKKCEILPLGSYRDEEEGFTVVDSKVMWELNKDVIQFSLKDMWDDSENFSEMIKELPFASRILFSKEEFDDSMLVSKLDQKKAKELKEYKDKVNKMVFPLLNHTIISPPFFVVWFECLGFVACVLWSVVYIFGVIRHVRNKEMIEYDFTAEITETGERERESDPATKKRQ</sequence>
<evidence type="ECO:0000256" key="1">
    <source>
        <dbReference type="SAM" id="Phobius"/>
    </source>
</evidence>
<gene>
    <name evidence="2" type="ORF">TrCOL_g9498</name>
</gene>
<dbReference type="AlphaFoldDB" id="A0A9W7GA68"/>
<feature type="transmembrane region" description="Helical" evidence="1">
    <location>
        <begin position="256"/>
        <end position="278"/>
    </location>
</feature>
<feature type="transmembrane region" description="Helical" evidence="1">
    <location>
        <begin position="114"/>
        <end position="134"/>
    </location>
</feature>
<keyword evidence="1" id="KW-0812">Transmembrane</keyword>
<accession>A0A9W7GA68</accession>
<feature type="transmembrane region" description="Helical" evidence="1">
    <location>
        <begin position="186"/>
        <end position="208"/>
    </location>
</feature>
<feature type="transmembrane region" description="Helical" evidence="1">
    <location>
        <begin position="299"/>
        <end position="318"/>
    </location>
</feature>
<keyword evidence="3" id="KW-1185">Reference proteome</keyword>
<proteinExistence type="predicted"/>
<protein>
    <submittedName>
        <fullName evidence="2">Uncharacterized protein</fullName>
    </submittedName>
</protein>
<feature type="transmembrane region" description="Helical" evidence="1">
    <location>
        <begin position="570"/>
        <end position="594"/>
    </location>
</feature>
<feature type="transmembrane region" description="Helical" evidence="1">
    <location>
        <begin position="12"/>
        <end position="33"/>
    </location>
</feature>
<organism evidence="2 3">
    <name type="scientific">Triparma columacea</name>
    <dbReference type="NCBI Taxonomy" id="722753"/>
    <lineage>
        <taxon>Eukaryota</taxon>
        <taxon>Sar</taxon>
        <taxon>Stramenopiles</taxon>
        <taxon>Ochrophyta</taxon>
        <taxon>Bolidophyceae</taxon>
        <taxon>Parmales</taxon>
        <taxon>Triparmaceae</taxon>
        <taxon>Triparma</taxon>
    </lineage>
</organism>
<evidence type="ECO:0000313" key="3">
    <source>
        <dbReference type="Proteomes" id="UP001165065"/>
    </source>
</evidence>
<name>A0A9W7GA68_9STRA</name>
<dbReference type="Proteomes" id="UP001165065">
    <property type="component" value="Unassembled WGS sequence"/>
</dbReference>
<dbReference type="EMBL" id="BRYA01001126">
    <property type="protein sequence ID" value="GMI39350.1"/>
    <property type="molecule type" value="Genomic_DNA"/>
</dbReference>
<keyword evidence="1" id="KW-1133">Transmembrane helix</keyword>
<keyword evidence="1" id="KW-0472">Membrane</keyword>
<evidence type="ECO:0000313" key="2">
    <source>
        <dbReference type="EMBL" id="GMI39350.1"/>
    </source>
</evidence>
<feature type="transmembrane region" description="Helical" evidence="1">
    <location>
        <begin position="390"/>
        <end position="411"/>
    </location>
</feature>
<dbReference type="OrthoDB" id="192179at2759"/>
<comment type="caution">
    <text evidence="2">The sequence shown here is derived from an EMBL/GenBank/DDBJ whole genome shotgun (WGS) entry which is preliminary data.</text>
</comment>
<reference evidence="3" key="1">
    <citation type="journal article" date="2023" name="Commun. Biol.">
        <title>Genome analysis of Parmales, the sister group of diatoms, reveals the evolutionary specialization of diatoms from phago-mixotrophs to photoautotrophs.</title>
        <authorList>
            <person name="Ban H."/>
            <person name="Sato S."/>
            <person name="Yoshikawa S."/>
            <person name="Yamada K."/>
            <person name="Nakamura Y."/>
            <person name="Ichinomiya M."/>
            <person name="Sato N."/>
            <person name="Blanc-Mathieu R."/>
            <person name="Endo H."/>
            <person name="Kuwata A."/>
            <person name="Ogata H."/>
        </authorList>
    </citation>
    <scope>NUCLEOTIDE SEQUENCE [LARGE SCALE GENOMIC DNA]</scope>
</reference>